<accession>A0A3A3YUB8</accession>
<dbReference type="RefSeq" id="WP_119951520.1">
    <property type="nucleotide sequence ID" value="NZ_QZEZ01000008.1"/>
</dbReference>
<sequence>MAPSGPTDRPADPRPDHRPDPRAALAALTGALERHLEACLARRGETDPRVQEAYDDLREAADAYDDALFDATGEVTPLETPTPAVEPGDSGDDEVPARIGLLLRRDYVVRDVDELLAAAEAARTQTWPEEAGPELDTDVTPGRAVYQLLDAHGVDGLDDLAEDAGLDPVGGTLWVVGQDEDDDSLFDEPFEDVDPERVLYRLDEVFEG</sequence>
<name>A0A3A3YUB8_9ACTN</name>
<reference evidence="2 3" key="1">
    <citation type="submission" date="2018-09" db="EMBL/GenBank/DDBJ databases">
        <title>YIM 75000 draft genome.</title>
        <authorList>
            <person name="Tang S."/>
            <person name="Feng Y."/>
        </authorList>
    </citation>
    <scope>NUCLEOTIDE SEQUENCE [LARGE SCALE GENOMIC DNA]</scope>
    <source>
        <strain evidence="2 3">YIM 75000</strain>
    </source>
</reference>
<feature type="compositionally biased region" description="Basic and acidic residues" evidence="1">
    <location>
        <begin position="9"/>
        <end position="21"/>
    </location>
</feature>
<feature type="region of interest" description="Disordered" evidence="1">
    <location>
        <begin position="1"/>
        <end position="21"/>
    </location>
</feature>
<evidence type="ECO:0000313" key="2">
    <source>
        <dbReference type="EMBL" id="RJK93849.1"/>
    </source>
</evidence>
<dbReference type="Proteomes" id="UP000265614">
    <property type="component" value="Unassembled WGS sequence"/>
</dbReference>
<gene>
    <name evidence="2" type="ORF">D5H78_16180</name>
</gene>
<dbReference type="OrthoDB" id="5181760at2"/>
<comment type="caution">
    <text evidence="2">The sequence shown here is derived from an EMBL/GenBank/DDBJ whole genome shotgun (WGS) entry which is preliminary data.</text>
</comment>
<dbReference type="AlphaFoldDB" id="A0A3A3YUB8"/>
<evidence type="ECO:0000313" key="3">
    <source>
        <dbReference type="Proteomes" id="UP000265614"/>
    </source>
</evidence>
<evidence type="ECO:0000256" key="1">
    <source>
        <dbReference type="SAM" id="MobiDB-lite"/>
    </source>
</evidence>
<protein>
    <submittedName>
        <fullName evidence="2">Uncharacterized protein</fullName>
    </submittedName>
</protein>
<organism evidence="2 3">
    <name type="scientific">Vallicoccus soli</name>
    <dbReference type="NCBI Taxonomy" id="2339232"/>
    <lineage>
        <taxon>Bacteria</taxon>
        <taxon>Bacillati</taxon>
        <taxon>Actinomycetota</taxon>
        <taxon>Actinomycetes</taxon>
        <taxon>Motilibacterales</taxon>
        <taxon>Vallicoccaceae</taxon>
        <taxon>Vallicoccus</taxon>
    </lineage>
</organism>
<dbReference type="EMBL" id="QZEZ01000008">
    <property type="protein sequence ID" value="RJK93849.1"/>
    <property type="molecule type" value="Genomic_DNA"/>
</dbReference>
<proteinExistence type="predicted"/>
<keyword evidence="3" id="KW-1185">Reference proteome</keyword>